<protein>
    <recommendedName>
        <fullName evidence="1">SHOCT-like domain-containing protein</fullName>
    </recommendedName>
</protein>
<keyword evidence="3" id="KW-1185">Reference proteome</keyword>
<evidence type="ECO:0000259" key="1">
    <source>
        <dbReference type="Pfam" id="PF20612"/>
    </source>
</evidence>
<evidence type="ECO:0000313" key="3">
    <source>
        <dbReference type="Proteomes" id="UP000593601"/>
    </source>
</evidence>
<proteinExistence type="predicted"/>
<accession>A0A7M2RFU3</accession>
<sequence>MTEQLQPITNSYYTQERIKGDLDYSRAQTIAKMMLDNGLISVAECNKLIAINRETFSPLFAEIMPKIT</sequence>
<reference evidence="2 3" key="1">
    <citation type="submission" date="2020-10" db="EMBL/GenBank/DDBJ databases">
        <title>Blautia liquoris sp.nov., isolated from the mud in a fermentation cellar used for the production of Chinese strong-flavoured liquor.</title>
        <authorList>
            <person name="Lu L."/>
        </authorList>
    </citation>
    <scope>NUCLEOTIDE SEQUENCE [LARGE SCALE GENOMIC DNA]</scope>
    <source>
        <strain evidence="2 3">LZLJ-3</strain>
    </source>
</reference>
<dbReference type="Proteomes" id="UP000593601">
    <property type="component" value="Chromosome"/>
</dbReference>
<gene>
    <name evidence="2" type="ORF">INP51_09120</name>
</gene>
<dbReference type="EMBL" id="CP063304">
    <property type="protein sequence ID" value="QOV18200.1"/>
    <property type="molecule type" value="Genomic_DNA"/>
</dbReference>
<organism evidence="2 3">
    <name type="scientific">Blautia liquoris</name>
    <dbReference type="NCBI Taxonomy" id="2779518"/>
    <lineage>
        <taxon>Bacteria</taxon>
        <taxon>Bacillati</taxon>
        <taxon>Bacillota</taxon>
        <taxon>Clostridia</taxon>
        <taxon>Lachnospirales</taxon>
        <taxon>Lachnospiraceae</taxon>
        <taxon>Blautia</taxon>
    </lineage>
</organism>
<dbReference type="AlphaFoldDB" id="A0A7M2RFU3"/>
<dbReference type="Pfam" id="PF20612">
    <property type="entry name" value="SHOCT_2"/>
    <property type="match status" value="1"/>
</dbReference>
<dbReference type="InterPro" id="IPR046749">
    <property type="entry name" value="SHOCT_2"/>
</dbReference>
<feature type="domain" description="SHOCT-like" evidence="1">
    <location>
        <begin position="14"/>
        <end position="64"/>
    </location>
</feature>
<dbReference type="KEGG" id="bliq:INP51_09120"/>
<dbReference type="RefSeq" id="WP_193734562.1">
    <property type="nucleotide sequence ID" value="NZ_CP063304.1"/>
</dbReference>
<evidence type="ECO:0000313" key="2">
    <source>
        <dbReference type="EMBL" id="QOV18200.1"/>
    </source>
</evidence>
<name>A0A7M2RFU3_9FIRM</name>